<feature type="compositionally biased region" description="Low complexity" evidence="2">
    <location>
        <begin position="391"/>
        <end position="404"/>
    </location>
</feature>
<dbReference type="GO" id="GO:0051893">
    <property type="term" value="P:regulation of focal adhesion assembly"/>
    <property type="evidence" value="ECO:0007669"/>
    <property type="project" value="TreeGrafter"/>
</dbReference>
<feature type="compositionally biased region" description="Polar residues" evidence="2">
    <location>
        <begin position="306"/>
        <end position="327"/>
    </location>
</feature>
<feature type="region of interest" description="Disordered" evidence="2">
    <location>
        <begin position="31"/>
        <end position="55"/>
    </location>
</feature>
<dbReference type="PANTHER" id="PTHR15551">
    <property type="entry name" value="LIM DOMAIN ONLY 7"/>
    <property type="match status" value="1"/>
</dbReference>
<feature type="non-terminal residue" evidence="4">
    <location>
        <position position="751"/>
    </location>
</feature>
<feature type="region of interest" description="Disordered" evidence="2">
    <location>
        <begin position="217"/>
        <end position="294"/>
    </location>
</feature>
<evidence type="ECO:0000256" key="1">
    <source>
        <dbReference type="SAM" id="Coils"/>
    </source>
</evidence>
<dbReference type="InterPro" id="IPR031865">
    <property type="entry name" value="DUF4757"/>
</dbReference>
<feature type="compositionally biased region" description="Polar residues" evidence="2">
    <location>
        <begin position="276"/>
        <end position="294"/>
    </location>
</feature>
<feature type="compositionally biased region" description="Basic and acidic residues" evidence="2">
    <location>
        <begin position="217"/>
        <end position="228"/>
    </location>
</feature>
<dbReference type="Pfam" id="PF15949">
    <property type="entry name" value="DUF4757"/>
    <property type="match status" value="1"/>
</dbReference>
<dbReference type="EMBL" id="CAAE01015072">
    <property type="protein sequence ID" value="CAG12303.1"/>
    <property type="molecule type" value="Genomic_DNA"/>
</dbReference>
<feature type="compositionally biased region" description="Polar residues" evidence="2">
    <location>
        <begin position="499"/>
        <end position="509"/>
    </location>
</feature>
<feature type="compositionally biased region" description="Polar residues" evidence="2">
    <location>
        <begin position="640"/>
        <end position="662"/>
    </location>
</feature>
<dbReference type="GO" id="GO:0051496">
    <property type="term" value="P:positive regulation of stress fiber assembly"/>
    <property type="evidence" value="ECO:0007669"/>
    <property type="project" value="TreeGrafter"/>
</dbReference>
<reference evidence="4" key="1">
    <citation type="journal article" date="2004" name="Nature">
        <title>Genome duplication in the teleost fish Tetraodon nigroviridis reveals the early vertebrate proto-karyotype.</title>
        <authorList>
            <person name="Jaillon O."/>
            <person name="Aury J.-M."/>
            <person name="Brunet F."/>
            <person name="Petit J.-L."/>
            <person name="Stange-Thomann N."/>
            <person name="Mauceli E."/>
            <person name="Bouneau L."/>
            <person name="Fischer C."/>
            <person name="Ozouf-Costaz C."/>
            <person name="Bernot A."/>
            <person name="Nicaud S."/>
            <person name="Jaffe D."/>
            <person name="Fisher S."/>
            <person name="Lutfalla G."/>
            <person name="Dossat C."/>
            <person name="Segurens B."/>
            <person name="Dasilva C."/>
            <person name="Salanoubat M."/>
            <person name="Levy M."/>
            <person name="Boudet N."/>
            <person name="Castellano S."/>
            <person name="Anthouard V."/>
            <person name="Jubin C."/>
            <person name="Castelli V."/>
            <person name="Katinka M."/>
            <person name="Vacherie B."/>
            <person name="Biemont C."/>
            <person name="Skalli Z."/>
            <person name="Cattolico L."/>
            <person name="Poulain J."/>
            <person name="De Berardinis V."/>
            <person name="Cruaud C."/>
            <person name="Duprat S."/>
            <person name="Brottier P."/>
            <person name="Coutanceau J.-P."/>
            <person name="Gouzy J."/>
            <person name="Parra G."/>
            <person name="Lardier G."/>
            <person name="Chapple C."/>
            <person name="McKernan K.J."/>
            <person name="McEwan P."/>
            <person name="Bosak S."/>
            <person name="Kellis M."/>
            <person name="Volff J.-N."/>
            <person name="Guigo R."/>
            <person name="Zody M.C."/>
            <person name="Mesirov J."/>
            <person name="Lindblad-Toh K."/>
            <person name="Birren B."/>
            <person name="Nusbaum C."/>
            <person name="Kahn D."/>
            <person name="Robinson-Rechavi M."/>
            <person name="Laudet V."/>
            <person name="Schachter V."/>
            <person name="Quetier F."/>
            <person name="Saurin W."/>
            <person name="Scarpelli C."/>
            <person name="Wincker P."/>
            <person name="Lander E.S."/>
            <person name="Weissenbach J."/>
            <person name="Roest Crollius H."/>
        </authorList>
    </citation>
    <scope>NUCLEOTIDE SEQUENCE [LARGE SCALE GENOMIC DNA]</scope>
</reference>
<dbReference type="OrthoDB" id="15627at2759"/>
<evidence type="ECO:0000313" key="4">
    <source>
        <dbReference type="EMBL" id="CAG12303.1"/>
    </source>
</evidence>
<dbReference type="AlphaFoldDB" id="Q4RH29"/>
<reference evidence="4" key="2">
    <citation type="submission" date="2004-02" db="EMBL/GenBank/DDBJ databases">
        <authorList>
            <consortium name="Genoscope"/>
            <consortium name="Whitehead Institute Centre for Genome Research"/>
        </authorList>
    </citation>
    <scope>NUCLEOTIDE SEQUENCE</scope>
</reference>
<name>Q4RH29_TETNG</name>
<feature type="coiled-coil region" evidence="1">
    <location>
        <begin position="572"/>
        <end position="606"/>
    </location>
</feature>
<proteinExistence type="predicted"/>
<evidence type="ECO:0000256" key="2">
    <source>
        <dbReference type="SAM" id="MobiDB-lite"/>
    </source>
</evidence>
<dbReference type="GO" id="GO:0001725">
    <property type="term" value="C:stress fiber"/>
    <property type="evidence" value="ECO:0007669"/>
    <property type="project" value="TreeGrafter"/>
</dbReference>
<accession>Q4RH29</accession>
<feature type="region of interest" description="Disordered" evidence="2">
    <location>
        <begin position="391"/>
        <end position="462"/>
    </location>
</feature>
<evidence type="ECO:0000259" key="3">
    <source>
        <dbReference type="Pfam" id="PF15949"/>
    </source>
</evidence>
<feature type="region of interest" description="Disordered" evidence="2">
    <location>
        <begin position="133"/>
        <end position="152"/>
    </location>
</feature>
<gene>
    <name evidence="4" type="ORF">GSTENG00034540001</name>
</gene>
<dbReference type="PANTHER" id="PTHR15551:SF4">
    <property type="entry name" value="LIM AND CALPONIN HOMOLOGY DOMAINS-CONTAINING PROTEIN 1 ISOFORM X1"/>
    <property type="match status" value="1"/>
</dbReference>
<feature type="compositionally biased region" description="Basic and acidic residues" evidence="2">
    <location>
        <begin position="424"/>
        <end position="460"/>
    </location>
</feature>
<organism evidence="4">
    <name type="scientific">Tetraodon nigroviridis</name>
    <name type="common">Spotted green pufferfish</name>
    <name type="synonym">Chelonodon nigroviridis</name>
    <dbReference type="NCBI Taxonomy" id="99883"/>
    <lineage>
        <taxon>Eukaryota</taxon>
        <taxon>Metazoa</taxon>
        <taxon>Chordata</taxon>
        <taxon>Craniata</taxon>
        <taxon>Vertebrata</taxon>
        <taxon>Euteleostomi</taxon>
        <taxon>Actinopterygii</taxon>
        <taxon>Neopterygii</taxon>
        <taxon>Teleostei</taxon>
        <taxon>Neoteleostei</taxon>
        <taxon>Acanthomorphata</taxon>
        <taxon>Eupercaria</taxon>
        <taxon>Tetraodontiformes</taxon>
        <taxon>Tetradontoidea</taxon>
        <taxon>Tetraodontidae</taxon>
        <taxon>Tetraodon</taxon>
    </lineage>
</organism>
<comment type="caution">
    <text evidence="4">The sequence shown here is derived from an EMBL/GenBank/DDBJ whole genome shotgun (WGS) entry which is preliminary data.</text>
</comment>
<feature type="region of interest" description="Disordered" evidence="2">
    <location>
        <begin position="490"/>
        <end position="509"/>
    </location>
</feature>
<sequence length="751" mass="84292">MARRTGFFQKNTAPKANQSIKQFLPVPGSVKHSIAPVSAPKQLNSRPKHTEKVDNERMSRRVVFMSEETQSASMGDIINEDEMGHSPSLSQSRYERMHEQYNNLVEEEDHWQDELARWKNRRRSASQELIRKEEERKRMEKRLKEEGSDTNKRKSIKTYKEIVEDKERREAELCEAYKNAASPEEAAVVLQRYALRFTISDATLDSLKVPRAMADLKQDTSHMQKEQKMTAAGHDSETPAQPKAAQPEDMETKATAGRLPSSWASSSPVTKPDSAPPQSLELQPCTTESPNRLQKQAIPEETWSQITQVQPSSTQPAHTLPSPSSATPRPVPLLAAKPYRQPRNSQPGHKPVKVSIDISGKWGLFTDTWFFLPAQMDGLVRVNGEVMEDPSVSAAVGSSQSGPQEIRDLPPVQKEDLPPAQPATKEETEKQRDEKTPAPQTDEKTPAPQRDEKTRTKDENLTTFSGSAISSLLGVRNCVTTTTIVTELTQTRVEPHNPPAQSGGQQVNSAAVLPERPAEGKNSLQDYSPTVAEGLEEASMTIETPMLNLAKRVNHWVWDPNEERKRLESWQQEQERLLQEQYRNEQEKLKKEWEKAQLEVEEEERKHIEEVYLHMRKSEKERRILEETVTHLTPTGLACQQSGQTAAGSPGNSETVTGNAPLQVNGHRAAPGKEDQHASKLHFFLDSASDVKPLKKQELWKTASLDRNPQLNQAQVCGVCNGQLGDTTTGTDVRIRNGLLSCYECYIASRG</sequence>
<feature type="domain" description="DUF4757" evidence="3">
    <location>
        <begin position="1"/>
        <end position="165"/>
    </location>
</feature>
<feature type="compositionally biased region" description="Basic and acidic residues" evidence="2">
    <location>
        <begin position="405"/>
        <end position="417"/>
    </location>
</feature>
<protein>
    <submittedName>
        <fullName evidence="4">(spotted green pufferfish) hypothetical protein</fullName>
    </submittedName>
</protein>
<dbReference type="GO" id="GO:0032034">
    <property type="term" value="F:myosin II head/neck binding"/>
    <property type="evidence" value="ECO:0007669"/>
    <property type="project" value="TreeGrafter"/>
</dbReference>
<keyword evidence="1" id="KW-0175">Coiled coil</keyword>
<feature type="region of interest" description="Disordered" evidence="2">
    <location>
        <begin position="640"/>
        <end position="677"/>
    </location>
</feature>
<feature type="region of interest" description="Disordered" evidence="2">
    <location>
        <begin position="306"/>
        <end position="332"/>
    </location>
</feature>
<dbReference type="KEGG" id="tng:GSTEN00034540G001"/>